<keyword evidence="4 7" id="KW-1133">Transmembrane helix</keyword>
<comment type="similarity">
    <text evidence="2">Belongs to the autoinducer-2 exporter (AI-2E) (TC 2.A.86) family.</text>
</comment>
<dbReference type="OrthoDB" id="9799225at2"/>
<comment type="subcellular location">
    <subcellularLocation>
        <location evidence="1">Membrane</location>
        <topology evidence="1">Multi-pass membrane protein</topology>
    </subcellularLocation>
</comment>
<dbReference type="GO" id="GO:0055085">
    <property type="term" value="P:transmembrane transport"/>
    <property type="evidence" value="ECO:0007669"/>
    <property type="project" value="TreeGrafter"/>
</dbReference>
<dbReference type="RefSeq" id="WP_145226027.1">
    <property type="nucleotide sequence ID" value="NZ_CP036343.1"/>
</dbReference>
<feature type="region of interest" description="Disordered" evidence="6">
    <location>
        <begin position="1"/>
        <end position="34"/>
    </location>
</feature>
<feature type="transmembrane region" description="Helical" evidence="7">
    <location>
        <begin position="284"/>
        <end position="315"/>
    </location>
</feature>
<reference evidence="8 9" key="1">
    <citation type="submission" date="2019-02" db="EMBL/GenBank/DDBJ databases">
        <title>Deep-cultivation of Planctomycetes and their phenomic and genomic characterization uncovers novel biology.</title>
        <authorList>
            <person name="Wiegand S."/>
            <person name="Jogler M."/>
            <person name="Boedeker C."/>
            <person name="Pinto D."/>
            <person name="Vollmers J."/>
            <person name="Rivas-Marin E."/>
            <person name="Kohn T."/>
            <person name="Peeters S.H."/>
            <person name="Heuer A."/>
            <person name="Rast P."/>
            <person name="Oberbeckmann S."/>
            <person name="Bunk B."/>
            <person name="Jeske O."/>
            <person name="Meyerdierks A."/>
            <person name="Storesund J.E."/>
            <person name="Kallscheuer N."/>
            <person name="Luecker S."/>
            <person name="Lage O.M."/>
            <person name="Pohl T."/>
            <person name="Merkel B.J."/>
            <person name="Hornburger P."/>
            <person name="Mueller R.-W."/>
            <person name="Bruemmer F."/>
            <person name="Labrenz M."/>
            <person name="Spormann A.M."/>
            <person name="Op den Camp H."/>
            <person name="Overmann J."/>
            <person name="Amann R."/>
            <person name="Jetten M.S.M."/>
            <person name="Mascher T."/>
            <person name="Medema M.H."/>
            <person name="Devos D.P."/>
            <person name="Kaster A.-K."/>
            <person name="Ovreas L."/>
            <person name="Rohde M."/>
            <person name="Galperin M.Y."/>
            <person name="Jogler C."/>
        </authorList>
    </citation>
    <scope>NUCLEOTIDE SEQUENCE [LARGE SCALE GENOMIC DNA]</scope>
    <source>
        <strain evidence="8 9">Pan161</strain>
    </source>
</reference>
<evidence type="ECO:0000256" key="7">
    <source>
        <dbReference type="SAM" id="Phobius"/>
    </source>
</evidence>
<dbReference type="AlphaFoldDB" id="A0A517VB54"/>
<evidence type="ECO:0000313" key="8">
    <source>
        <dbReference type="EMBL" id="QDT90232.1"/>
    </source>
</evidence>
<protein>
    <submittedName>
        <fullName evidence="8">AI-2 transport protein TqsA</fullName>
    </submittedName>
</protein>
<organism evidence="8 9">
    <name type="scientific">Gimesia algae</name>
    <dbReference type="NCBI Taxonomy" id="2527971"/>
    <lineage>
        <taxon>Bacteria</taxon>
        <taxon>Pseudomonadati</taxon>
        <taxon>Planctomycetota</taxon>
        <taxon>Planctomycetia</taxon>
        <taxon>Planctomycetales</taxon>
        <taxon>Planctomycetaceae</taxon>
        <taxon>Gimesia</taxon>
    </lineage>
</organism>
<feature type="transmembrane region" description="Helical" evidence="7">
    <location>
        <begin position="111"/>
        <end position="133"/>
    </location>
</feature>
<evidence type="ECO:0000256" key="5">
    <source>
        <dbReference type="ARBA" id="ARBA00023136"/>
    </source>
</evidence>
<dbReference type="Proteomes" id="UP000316855">
    <property type="component" value="Chromosome"/>
</dbReference>
<accession>A0A517VB54</accession>
<feature type="transmembrane region" description="Helical" evidence="7">
    <location>
        <begin position="256"/>
        <end position="278"/>
    </location>
</feature>
<name>A0A517VB54_9PLAN</name>
<feature type="transmembrane region" description="Helical" evidence="7">
    <location>
        <begin position="58"/>
        <end position="75"/>
    </location>
</feature>
<evidence type="ECO:0000256" key="4">
    <source>
        <dbReference type="ARBA" id="ARBA00022989"/>
    </source>
</evidence>
<feature type="transmembrane region" description="Helical" evidence="7">
    <location>
        <begin position="81"/>
        <end position="99"/>
    </location>
</feature>
<keyword evidence="5 7" id="KW-0472">Membrane</keyword>
<dbReference type="GO" id="GO:0016020">
    <property type="term" value="C:membrane"/>
    <property type="evidence" value="ECO:0007669"/>
    <property type="project" value="UniProtKB-SubCell"/>
</dbReference>
<proteinExistence type="inferred from homology"/>
<keyword evidence="3 7" id="KW-0812">Transmembrane</keyword>
<keyword evidence="9" id="KW-1185">Reference proteome</keyword>
<gene>
    <name evidence="8" type="primary">tqsA_1</name>
    <name evidence="8" type="ORF">Pan161_18820</name>
</gene>
<dbReference type="PANTHER" id="PTHR21716">
    <property type="entry name" value="TRANSMEMBRANE PROTEIN"/>
    <property type="match status" value="1"/>
</dbReference>
<evidence type="ECO:0000256" key="6">
    <source>
        <dbReference type="SAM" id="MobiDB-lite"/>
    </source>
</evidence>
<dbReference type="KEGG" id="gax:Pan161_18820"/>
<feature type="transmembrane region" description="Helical" evidence="7">
    <location>
        <begin position="196"/>
        <end position="219"/>
    </location>
</feature>
<sequence length="401" mass="43586">MSLTTSSQEPDCQTKRGESQVNDDTDTDPSSSQIQEQLREEQAVSALVLMDKIKNRNYGRVSLAILATLGVVHALYFARAILIPIALAIVLFFLLAPLVRFLTRITPIPEWLAAAIVVLSLTFSLGFMSYVLASPVSDWLSSAPATFRKAEQKLRFIIDPVDKIDQASSQVSDIASGKEKDDVVKVSIQQPPVTSYLLSSTVNFLAGVTITVVLVYLLLAMGHRTLNSVVELMPTLEDKRGLVTMIRNVELGISRYLVTITAINICLGIIIGTVMWLLGLPDPILLGIMAATLNFIPFVGAFIGAAVTFLIGIVYLNTPAEAIIGPLMYIVINTLEGNVFTPMILGRSMKLNPALVFICIIFWGWAWGVGGILLAVPLIGMVKISCDHFKSLQPVARILSG</sequence>
<evidence type="ECO:0000256" key="1">
    <source>
        <dbReference type="ARBA" id="ARBA00004141"/>
    </source>
</evidence>
<dbReference type="Pfam" id="PF01594">
    <property type="entry name" value="AI-2E_transport"/>
    <property type="match status" value="1"/>
</dbReference>
<dbReference type="PANTHER" id="PTHR21716:SF16">
    <property type="entry name" value="BLL1467 PROTEIN"/>
    <property type="match status" value="1"/>
</dbReference>
<evidence type="ECO:0000313" key="9">
    <source>
        <dbReference type="Proteomes" id="UP000316855"/>
    </source>
</evidence>
<dbReference type="InterPro" id="IPR002549">
    <property type="entry name" value="AI-2E-like"/>
</dbReference>
<feature type="transmembrane region" description="Helical" evidence="7">
    <location>
        <begin position="354"/>
        <end position="380"/>
    </location>
</feature>
<dbReference type="EMBL" id="CP036343">
    <property type="protein sequence ID" value="QDT90232.1"/>
    <property type="molecule type" value="Genomic_DNA"/>
</dbReference>
<evidence type="ECO:0000256" key="3">
    <source>
        <dbReference type="ARBA" id="ARBA00022692"/>
    </source>
</evidence>
<evidence type="ECO:0000256" key="2">
    <source>
        <dbReference type="ARBA" id="ARBA00009773"/>
    </source>
</evidence>
<feature type="transmembrane region" description="Helical" evidence="7">
    <location>
        <begin position="327"/>
        <end position="348"/>
    </location>
</feature>
<feature type="compositionally biased region" description="Polar residues" evidence="6">
    <location>
        <begin position="1"/>
        <end position="11"/>
    </location>
</feature>